<feature type="domain" description="ABC transporter" evidence="5">
    <location>
        <begin position="17"/>
        <end position="261"/>
    </location>
</feature>
<dbReference type="InterPro" id="IPR027417">
    <property type="entry name" value="P-loop_NTPase"/>
</dbReference>
<keyword evidence="7" id="KW-1185">Reference proteome</keyword>
<gene>
    <name evidence="6" type="ORF">JOC48_002373</name>
</gene>
<dbReference type="Pfam" id="PF08352">
    <property type="entry name" value="oligo_HPY"/>
    <property type="match status" value="1"/>
</dbReference>
<reference evidence="6 7" key="1">
    <citation type="submission" date="2021-01" db="EMBL/GenBank/DDBJ databases">
        <title>Genomic Encyclopedia of Type Strains, Phase IV (KMG-IV): sequencing the most valuable type-strain genomes for metagenomic binning, comparative biology and taxonomic classification.</title>
        <authorList>
            <person name="Goeker M."/>
        </authorList>
    </citation>
    <scope>NUCLEOTIDE SEQUENCE [LARGE SCALE GENOMIC DNA]</scope>
    <source>
        <strain evidence="6 7">DSM 23711</strain>
    </source>
</reference>
<dbReference type="InterPro" id="IPR003439">
    <property type="entry name" value="ABC_transporter-like_ATP-bd"/>
</dbReference>
<evidence type="ECO:0000256" key="4">
    <source>
        <dbReference type="ARBA" id="ARBA00022840"/>
    </source>
</evidence>
<name>A0ABS2N173_9BACI</name>
<dbReference type="InterPro" id="IPR017871">
    <property type="entry name" value="ABC_transporter-like_CS"/>
</dbReference>
<evidence type="ECO:0000313" key="7">
    <source>
        <dbReference type="Proteomes" id="UP001296943"/>
    </source>
</evidence>
<dbReference type="Proteomes" id="UP001296943">
    <property type="component" value="Unassembled WGS sequence"/>
</dbReference>
<comment type="similarity">
    <text evidence="1">Belongs to the ABC transporter superfamily.</text>
</comment>
<dbReference type="PANTHER" id="PTHR43776">
    <property type="entry name" value="TRANSPORT ATP-BINDING PROTEIN"/>
    <property type="match status" value="1"/>
</dbReference>
<dbReference type="PANTHER" id="PTHR43776:SF7">
    <property type="entry name" value="D,D-DIPEPTIDE TRANSPORT ATP-BINDING PROTEIN DDPF-RELATED"/>
    <property type="match status" value="1"/>
</dbReference>
<dbReference type="NCBIfam" id="TIGR01727">
    <property type="entry name" value="oligo_HPY"/>
    <property type="match status" value="1"/>
</dbReference>
<dbReference type="RefSeq" id="WP_204499860.1">
    <property type="nucleotide sequence ID" value="NZ_JAFBDR010000012.1"/>
</dbReference>
<proteinExistence type="inferred from homology"/>
<evidence type="ECO:0000313" key="6">
    <source>
        <dbReference type="EMBL" id="MBM7571872.1"/>
    </source>
</evidence>
<dbReference type="InterPro" id="IPR003593">
    <property type="entry name" value="AAA+_ATPase"/>
</dbReference>
<dbReference type="SMART" id="SM00382">
    <property type="entry name" value="AAA"/>
    <property type="match status" value="1"/>
</dbReference>
<dbReference type="EMBL" id="JAFBDR010000012">
    <property type="protein sequence ID" value="MBM7571872.1"/>
    <property type="molecule type" value="Genomic_DNA"/>
</dbReference>
<evidence type="ECO:0000256" key="2">
    <source>
        <dbReference type="ARBA" id="ARBA00022448"/>
    </source>
</evidence>
<dbReference type="PROSITE" id="PS50893">
    <property type="entry name" value="ABC_TRANSPORTER_2"/>
    <property type="match status" value="1"/>
</dbReference>
<evidence type="ECO:0000259" key="5">
    <source>
        <dbReference type="PROSITE" id="PS50893"/>
    </source>
</evidence>
<evidence type="ECO:0000256" key="3">
    <source>
        <dbReference type="ARBA" id="ARBA00022741"/>
    </source>
</evidence>
<dbReference type="Gene3D" id="3.40.50.300">
    <property type="entry name" value="P-loop containing nucleotide triphosphate hydrolases"/>
    <property type="match status" value="1"/>
</dbReference>
<dbReference type="PROSITE" id="PS00211">
    <property type="entry name" value="ABC_TRANSPORTER_1"/>
    <property type="match status" value="1"/>
</dbReference>
<dbReference type="InterPro" id="IPR013563">
    <property type="entry name" value="Oligopep_ABC_C"/>
</dbReference>
<keyword evidence="4 6" id="KW-0067">ATP-binding</keyword>
<keyword evidence="3" id="KW-0547">Nucleotide-binding</keyword>
<protein>
    <submittedName>
        <fullName evidence="6">Peptide/nickel transport system ATP-binding protein</fullName>
    </submittedName>
</protein>
<dbReference type="Pfam" id="PF00005">
    <property type="entry name" value="ABC_tran"/>
    <property type="match status" value="1"/>
</dbReference>
<evidence type="ECO:0000256" key="1">
    <source>
        <dbReference type="ARBA" id="ARBA00005417"/>
    </source>
</evidence>
<accession>A0ABS2N173</accession>
<dbReference type="SUPFAM" id="SSF52540">
    <property type="entry name" value="P-loop containing nucleoside triphosphate hydrolases"/>
    <property type="match status" value="1"/>
</dbReference>
<organism evidence="6 7">
    <name type="scientific">Aquibacillus albus</name>
    <dbReference type="NCBI Taxonomy" id="1168171"/>
    <lineage>
        <taxon>Bacteria</taxon>
        <taxon>Bacillati</taxon>
        <taxon>Bacillota</taxon>
        <taxon>Bacilli</taxon>
        <taxon>Bacillales</taxon>
        <taxon>Bacillaceae</taxon>
        <taxon>Aquibacillus</taxon>
    </lineage>
</organism>
<dbReference type="CDD" id="cd03257">
    <property type="entry name" value="ABC_NikE_OppD_transporters"/>
    <property type="match status" value="1"/>
</dbReference>
<keyword evidence="2" id="KW-0813">Transport</keyword>
<comment type="caution">
    <text evidence="6">The sequence shown here is derived from an EMBL/GenBank/DDBJ whole genome shotgun (WGS) entry which is preliminary data.</text>
</comment>
<dbReference type="InterPro" id="IPR050319">
    <property type="entry name" value="ABC_transp_ATP-bind"/>
</dbReference>
<dbReference type="GO" id="GO:0005524">
    <property type="term" value="F:ATP binding"/>
    <property type="evidence" value="ECO:0007669"/>
    <property type="project" value="UniProtKB-KW"/>
</dbReference>
<sequence length="343" mass="38454">MPERILQVTDLNKEFKVKTNKIFKRSIPVKVLKDITFDLVEGETLSIVGESGSGKTTLGRCVLKGLDATSGEVIYQTEDDREVDYLNLNKEDFKKYRKDIQMIFQDPYSALNPRMTVYDIISEPLITNFDLEKREVEELVGDIAKKVGLNPSLMKRYPHAFSGGQRQRIAIARALITQPRIIVCDEAVSALDVSIQAQIINLLGDLQKEFGITYIFISHDLSVVQTISDRVAVMHLGRIVELASVDDIFDNPKHPYTEALLSSVPKADPDATSDRIILEGEVPNPGNPPSGCEFHPRCPYATEKCMTEIPEIKAIGKDKRHYSACHYAEELQLRGVDYGAKAQ</sequence>